<comment type="similarity">
    <text evidence="4">Belongs to the membrane-bound acyltransferase family.</text>
</comment>
<evidence type="ECO:0000313" key="21">
    <source>
        <dbReference type="RefSeq" id="XP_022104173.1"/>
    </source>
</evidence>
<evidence type="ECO:0000256" key="1">
    <source>
        <dbReference type="ARBA" id="ARBA00004141"/>
    </source>
</evidence>
<dbReference type="GO" id="GO:0071617">
    <property type="term" value="F:lysophospholipid acyltransferase activity"/>
    <property type="evidence" value="ECO:0007669"/>
    <property type="project" value="TreeGrafter"/>
</dbReference>
<keyword evidence="11 19" id="KW-0472">Membrane</keyword>
<dbReference type="InterPro" id="IPR004299">
    <property type="entry name" value="MBOAT_fam"/>
</dbReference>
<keyword evidence="13" id="KW-1208">Phospholipid metabolism</keyword>
<dbReference type="OMA" id="NTMEHYI"/>
<dbReference type="Pfam" id="PF03062">
    <property type="entry name" value="MBOAT"/>
    <property type="match status" value="1"/>
</dbReference>
<sequence length="457" mass="51782">MEGSGNVPPDILPVSGTSWRGVDLPAFFYLLTMLACYPLAYISRTYLHGQPSSVKHAYFILCGLILMFANFGYGVIHSAISVLANYALLVTVGGSQLSVVLSFIFNMAYLLIAYVLLSTDGYDLIWTTPHCILTVKMAGTAFDLYDGHKKEEVLSLEQKKLNIKRAPSLLELAGYTYFIGGCFAAPIFSIRPYLEFTEGKLADNDRALPPDCIRPALGRLGVGCVYLVLYTLLSPVFSNAYLMSPEFASLSFLSQMFVVMCWGKVAISKYSVIFLFTEGVCIMSGFGYNGRDKNGNVLWDRCISYKPMQFELATTCRELVKSFNISTNTWVSRYVYKRLKFLNNRNVSQLAALLFLAVWHGFYVGYYVGFLQEFVVFFIEAKVVEISQRYPPLARAAEVPPIKVFLWVCFKAWNLFVMSFALVPFVLLRWRRTRLVSPNGLSIRHCHWERPQYHTQL</sequence>
<proteinExistence type="inferred from homology"/>
<feature type="transmembrane region" description="Helical" evidence="19">
    <location>
        <begin position="96"/>
        <end position="117"/>
    </location>
</feature>
<evidence type="ECO:0000256" key="10">
    <source>
        <dbReference type="ARBA" id="ARBA00023098"/>
    </source>
</evidence>
<dbReference type="KEGG" id="aplc:110986541"/>
<evidence type="ECO:0000256" key="13">
    <source>
        <dbReference type="ARBA" id="ARBA00023264"/>
    </source>
</evidence>
<keyword evidence="9 19" id="KW-1133">Transmembrane helix</keyword>
<dbReference type="InterPro" id="IPR049941">
    <property type="entry name" value="LPLAT_7/PORCN-like"/>
</dbReference>
<keyword evidence="6" id="KW-0808">Transferase</keyword>
<evidence type="ECO:0000256" key="14">
    <source>
        <dbReference type="ARBA" id="ARBA00023315"/>
    </source>
</evidence>
<evidence type="ECO:0000256" key="5">
    <source>
        <dbReference type="ARBA" id="ARBA00022516"/>
    </source>
</evidence>
<feature type="transmembrane region" description="Helical" evidence="19">
    <location>
        <begin position="169"/>
        <end position="190"/>
    </location>
</feature>
<feature type="transmembrane region" description="Helical" evidence="19">
    <location>
        <begin position="26"/>
        <end position="44"/>
    </location>
</feature>
<keyword evidence="8" id="KW-0256">Endoplasmic reticulum</keyword>
<evidence type="ECO:0000256" key="11">
    <source>
        <dbReference type="ARBA" id="ARBA00023136"/>
    </source>
</evidence>
<evidence type="ECO:0000256" key="8">
    <source>
        <dbReference type="ARBA" id="ARBA00022824"/>
    </source>
</evidence>
<evidence type="ECO:0000256" key="6">
    <source>
        <dbReference type="ARBA" id="ARBA00022679"/>
    </source>
</evidence>
<reference evidence="21" key="1">
    <citation type="submission" date="2025-08" db="UniProtKB">
        <authorList>
            <consortium name="RefSeq"/>
        </authorList>
    </citation>
    <scope>IDENTIFICATION</scope>
</reference>
<comment type="subcellular location">
    <subcellularLocation>
        <location evidence="2">Endoplasmic reticulum</location>
    </subcellularLocation>
    <subcellularLocation>
        <location evidence="1">Membrane</location>
        <topology evidence="1">Multi-pass membrane protein</topology>
    </subcellularLocation>
</comment>
<dbReference type="PANTHER" id="PTHR13906:SF14">
    <property type="entry name" value="LYSOPHOSPHOLIPID ACYLTRANSFERASE 5"/>
    <property type="match status" value="1"/>
</dbReference>
<dbReference type="RefSeq" id="XP_022104173.1">
    <property type="nucleotide sequence ID" value="XM_022248481.1"/>
</dbReference>
<dbReference type="GeneID" id="110986541"/>
<keyword evidence="20" id="KW-1185">Reference proteome</keyword>
<evidence type="ECO:0000313" key="20">
    <source>
        <dbReference type="Proteomes" id="UP000694845"/>
    </source>
</evidence>
<dbReference type="GO" id="GO:0030258">
    <property type="term" value="P:lipid modification"/>
    <property type="evidence" value="ECO:0007669"/>
    <property type="project" value="TreeGrafter"/>
</dbReference>
<protein>
    <recommendedName>
        <fullName evidence="18">Lysophospholipid acyltransferase 5</fullName>
        <ecNumber evidence="16">2.3.1.23</ecNumber>
        <ecNumber evidence="17">2.3.1.n6</ecNumber>
    </recommendedName>
</protein>
<evidence type="ECO:0000256" key="12">
    <source>
        <dbReference type="ARBA" id="ARBA00023209"/>
    </source>
</evidence>
<comment type="pathway">
    <text evidence="3">Lipid metabolism; phospholipid metabolism.</text>
</comment>
<feature type="transmembrane region" description="Helical" evidence="19">
    <location>
        <begin position="56"/>
        <end position="76"/>
    </location>
</feature>
<evidence type="ECO:0000256" key="4">
    <source>
        <dbReference type="ARBA" id="ARBA00010323"/>
    </source>
</evidence>
<dbReference type="EC" id="2.3.1.n6" evidence="17"/>
<dbReference type="EC" id="2.3.1.23" evidence="16"/>
<keyword evidence="10" id="KW-0443">Lipid metabolism</keyword>
<evidence type="ECO:0000256" key="16">
    <source>
        <dbReference type="ARBA" id="ARBA00026120"/>
    </source>
</evidence>
<feature type="transmembrane region" description="Helical" evidence="19">
    <location>
        <begin position="347"/>
        <end position="368"/>
    </location>
</feature>
<name>A0A8B7ZET7_ACAPL</name>
<evidence type="ECO:0000256" key="17">
    <source>
        <dbReference type="ARBA" id="ARBA00038923"/>
    </source>
</evidence>
<evidence type="ECO:0000256" key="15">
    <source>
        <dbReference type="ARBA" id="ARBA00025707"/>
    </source>
</evidence>
<evidence type="ECO:0000256" key="2">
    <source>
        <dbReference type="ARBA" id="ARBA00004240"/>
    </source>
</evidence>
<keyword evidence="5" id="KW-0444">Lipid biosynthesis</keyword>
<feature type="transmembrane region" description="Helical" evidence="19">
    <location>
        <begin position="404"/>
        <end position="428"/>
    </location>
</feature>
<keyword evidence="12" id="KW-0594">Phospholipid biosynthesis</keyword>
<evidence type="ECO:0000256" key="18">
    <source>
        <dbReference type="ARBA" id="ARBA00039721"/>
    </source>
</evidence>
<dbReference type="Proteomes" id="UP000694845">
    <property type="component" value="Unplaced"/>
</dbReference>
<gene>
    <name evidence="21" type="primary">LOC110986541</name>
</gene>
<keyword evidence="7 19" id="KW-0812">Transmembrane</keyword>
<dbReference type="GO" id="GO:0016020">
    <property type="term" value="C:membrane"/>
    <property type="evidence" value="ECO:0007669"/>
    <property type="project" value="UniProtKB-SubCell"/>
</dbReference>
<evidence type="ECO:0000256" key="7">
    <source>
        <dbReference type="ARBA" id="ARBA00022692"/>
    </source>
</evidence>
<evidence type="ECO:0000256" key="19">
    <source>
        <dbReference type="SAM" id="Phobius"/>
    </source>
</evidence>
<dbReference type="GO" id="GO:0047184">
    <property type="term" value="F:1-acylglycerophosphocholine O-acyltransferase activity"/>
    <property type="evidence" value="ECO:0007669"/>
    <property type="project" value="UniProtKB-EC"/>
</dbReference>
<accession>A0A8B7ZET7</accession>
<dbReference type="GO" id="GO:0005783">
    <property type="term" value="C:endoplasmic reticulum"/>
    <property type="evidence" value="ECO:0007669"/>
    <property type="project" value="UniProtKB-SubCell"/>
</dbReference>
<evidence type="ECO:0000256" key="9">
    <source>
        <dbReference type="ARBA" id="ARBA00022989"/>
    </source>
</evidence>
<feature type="transmembrane region" description="Helical" evidence="19">
    <location>
        <begin position="216"/>
        <end position="235"/>
    </location>
</feature>
<comment type="pathway">
    <text evidence="15">Phospholipid metabolism.</text>
</comment>
<dbReference type="PANTHER" id="PTHR13906">
    <property type="entry name" value="PORCUPINE"/>
    <property type="match status" value="1"/>
</dbReference>
<dbReference type="AlphaFoldDB" id="A0A8B7ZET7"/>
<dbReference type="GO" id="GO:0006656">
    <property type="term" value="P:phosphatidylcholine biosynthetic process"/>
    <property type="evidence" value="ECO:0007669"/>
    <property type="project" value="TreeGrafter"/>
</dbReference>
<keyword evidence="14" id="KW-0012">Acyltransferase</keyword>
<dbReference type="OrthoDB" id="5974730at2759"/>
<evidence type="ECO:0000256" key="3">
    <source>
        <dbReference type="ARBA" id="ARBA00005074"/>
    </source>
</evidence>
<organism evidence="20 21">
    <name type="scientific">Acanthaster planci</name>
    <name type="common">Crown-of-thorns starfish</name>
    <dbReference type="NCBI Taxonomy" id="133434"/>
    <lineage>
        <taxon>Eukaryota</taxon>
        <taxon>Metazoa</taxon>
        <taxon>Echinodermata</taxon>
        <taxon>Eleutherozoa</taxon>
        <taxon>Asterozoa</taxon>
        <taxon>Asteroidea</taxon>
        <taxon>Valvatacea</taxon>
        <taxon>Valvatida</taxon>
        <taxon>Acanthasteridae</taxon>
        <taxon>Acanthaster</taxon>
    </lineage>
</organism>